<sequence length="196" mass="21713">MWLEAHWKNIRQALLLLFTAALLIGVTMLAISSNINPVGYFFLGVGGVFPILCYPTTCLCIKIKMNDHMPAIWTIASNPGSVPSPLSEPPPYNVVIESIAQGETAEVIPGVLVASNTRSASETDRDSRMHLQLVLPRNQQCFVSDINEMKGNADRFEPVEPLTPPPAYESAINDEVFDDVFHSNWKYTFCGEESEL</sequence>
<feature type="transmembrane region" description="Helical" evidence="1">
    <location>
        <begin position="39"/>
        <end position="61"/>
    </location>
</feature>
<accession>A0A8C2U4E3</accession>
<protein>
    <submittedName>
        <fullName evidence="2">Uncharacterized protein</fullName>
    </submittedName>
</protein>
<name>A0A8C2U4E3_COTJA</name>
<dbReference type="Proteomes" id="UP000694412">
    <property type="component" value="Chromosome 1"/>
</dbReference>
<dbReference type="InterPro" id="IPR038805">
    <property type="entry name" value="TMEM139"/>
</dbReference>
<evidence type="ECO:0000256" key="1">
    <source>
        <dbReference type="SAM" id="Phobius"/>
    </source>
</evidence>
<dbReference type="GeneTree" id="ENSGT00940000168148"/>
<reference evidence="2" key="2">
    <citation type="submission" date="2025-08" db="UniProtKB">
        <authorList>
            <consortium name="Ensembl"/>
        </authorList>
    </citation>
    <scope>IDENTIFICATION</scope>
</reference>
<evidence type="ECO:0000313" key="3">
    <source>
        <dbReference type="Proteomes" id="UP000694412"/>
    </source>
</evidence>
<keyword evidence="3" id="KW-1185">Reference proteome</keyword>
<proteinExistence type="predicted"/>
<keyword evidence="1" id="KW-1133">Transmembrane helix</keyword>
<reference evidence="2" key="1">
    <citation type="submission" date="2015-11" db="EMBL/GenBank/DDBJ databases">
        <authorList>
            <consortium name="International Coturnix japonica Genome Analysis Consortium"/>
            <person name="Warren W."/>
            <person name="Burt D.W."/>
            <person name="Antin P.B."/>
            <person name="Lanford R."/>
            <person name="Gros J."/>
            <person name="Wilson R.K."/>
        </authorList>
    </citation>
    <scope>NUCLEOTIDE SEQUENCE [LARGE SCALE GENOMIC DNA]</scope>
</reference>
<dbReference type="PANTHER" id="PTHR36294">
    <property type="entry name" value="TRANSMEMBRANE PROTEIN 139"/>
    <property type="match status" value="1"/>
</dbReference>
<dbReference type="PANTHER" id="PTHR36294:SF1">
    <property type="entry name" value="TRANSMEMBRANE PROTEIN 139"/>
    <property type="match status" value="1"/>
</dbReference>
<dbReference type="AlphaFoldDB" id="A0A8C2U4E3"/>
<organism evidence="2 3">
    <name type="scientific">Coturnix japonica</name>
    <name type="common">Japanese quail</name>
    <name type="synonym">Coturnix coturnix japonica</name>
    <dbReference type="NCBI Taxonomy" id="93934"/>
    <lineage>
        <taxon>Eukaryota</taxon>
        <taxon>Metazoa</taxon>
        <taxon>Chordata</taxon>
        <taxon>Craniata</taxon>
        <taxon>Vertebrata</taxon>
        <taxon>Euteleostomi</taxon>
        <taxon>Archelosauria</taxon>
        <taxon>Archosauria</taxon>
        <taxon>Dinosauria</taxon>
        <taxon>Saurischia</taxon>
        <taxon>Theropoda</taxon>
        <taxon>Coelurosauria</taxon>
        <taxon>Aves</taxon>
        <taxon>Neognathae</taxon>
        <taxon>Galloanserae</taxon>
        <taxon>Galliformes</taxon>
        <taxon>Phasianidae</taxon>
        <taxon>Perdicinae</taxon>
        <taxon>Coturnix</taxon>
    </lineage>
</organism>
<keyword evidence="1" id="KW-0472">Membrane</keyword>
<reference evidence="2" key="3">
    <citation type="submission" date="2025-09" db="UniProtKB">
        <authorList>
            <consortium name="Ensembl"/>
        </authorList>
    </citation>
    <scope>IDENTIFICATION</scope>
</reference>
<dbReference type="Ensembl" id="ENSCJPT00005029133.1">
    <property type="protein sequence ID" value="ENSCJPP00005021198.1"/>
    <property type="gene ID" value="ENSCJPG00005016969.1"/>
</dbReference>
<evidence type="ECO:0000313" key="2">
    <source>
        <dbReference type="Ensembl" id="ENSCJPP00005021198.1"/>
    </source>
</evidence>
<keyword evidence="1" id="KW-0812">Transmembrane</keyword>